<dbReference type="InterPro" id="IPR058598">
    <property type="entry name" value="Gly_zipper-like_dom"/>
</dbReference>
<accession>A0A974BMB9</accession>
<evidence type="ECO:0000313" key="4">
    <source>
        <dbReference type="EMBL" id="NYB76049.1"/>
    </source>
</evidence>
<keyword evidence="2" id="KW-1133">Transmembrane helix</keyword>
<keyword evidence="2" id="KW-0472">Membrane</keyword>
<feature type="domain" description="Glycine zipper-like" evidence="3">
    <location>
        <begin position="27"/>
        <end position="71"/>
    </location>
</feature>
<evidence type="ECO:0000256" key="2">
    <source>
        <dbReference type="SAM" id="Phobius"/>
    </source>
</evidence>
<evidence type="ECO:0000313" key="5">
    <source>
        <dbReference type="Proteomes" id="UP000611629"/>
    </source>
</evidence>
<dbReference type="AlphaFoldDB" id="A0A974BMB9"/>
<reference evidence="4" key="1">
    <citation type="submission" date="2020-07" db="EMBL/GenBank/DDBJ databases">
        <title>Genomic analysis of a strain of Sedimentibacter Hydroxybenzoicus DSM7310.</title>
        <authorList>
            <person name="Ma S."/>
        </authorList>
    </citation>
    <scope>NUCLEOTIDE SEQUENCE</scope>
    <source>
        <strain evidence="4">DSM 7310</strain>
    </source>
</reference>
<keyword evidence="2" id="KW-0812">Transmembrane</keyword>
<proteinExistence type="predicted"/>
<dbReference type="Proteomes" id="UP000611629">
    <property type="component" value="Unassembled WGS sequence"/>
</dbReference>
<dbReference type="Pfam" id="PF26273">
    <property type="entry name" value="Gly_zipper"/>
    <property type="match status" value="1"/>
</dbReference>
<feature type="transmembrane region" description="Helical" evidence="2">
    <location>
        <begin position="30"/>
        <end position="48"/>
    </location>
</feature>
<dbReference type="RefSeq" id="WP_179239767.1">
    <property type="nucleotide sequence ID" value="NZ_JACBNQ010000039.1"/>
</dbReference>
<feature type="region of interest" description="Disordered" evidence="1">
    <location>
        <begin position="1"/>
        <end position="21"/>
    </location>
</feature>
<gene>
    <name evidence="4" type="ORF">HZF24_18025</name>
</gene>
<keyword evidence="5" id="KW-1185">Reference proteome</keyword>
<sequence length="77" mass="8117">MDYNNKDSQDRNHKAGDKNIDISEKKEKDYTGIFLPVGIGLGVSLGIIFDNLAIGISLGAALGLATGAVVGTIKKKK</sequence>
<evidence type="ECO:0000256" key="1">
    <source>
        <dbReference type="SAM" id="MobiDB-lite"/>
    </source>
</evidence>
<name>A0A974BMB9_SEDHY</name>
<protein>
    <submittedName>
        <fullName evidence="4">Glycine zipper family protein</fullName>
    </submittedName>
</protein>
<evidence type="ECO:0000259" key="3">
    <source>
        <dbReference type="Pfam" id="PF26273"/>
    </source>
</evidence>
<feature type="transmembrane region" description="Helical" evidence="2">
    <location>
        <begin position="54"/>
        <end position="73"/>
    </location>
</feature>
<organism evidence="4 5">
    <name type="scientific">Sedimentibacter hydroxybenzoicus DSM 7310</name>
    <dbReference type="NCBI Taxonomy" id="1123245"/>
    <lineage>
        <taxon>Bacteria</taxon>
        <taxon>Bacillati</taxon>
        <taxon>Bacillota</taxon>
        <taxon>Tissierellia</taxon>
        <taxon>Sedimentibacter</taxon>
    </lineage>
</organism>
<comment type="caution">
    <text evidence="4">The sequence shown here is derived from an EMBL/GenBank/DDBJ whole genome shotgun (WGS) entry which is preliminary data.</text>
</comment>
<dbReference type="EMBL" id="JACBNQ010000039">
    <property type="protein sequence ID" value="NYB76049.1"/>
    <property type="molecule type" value="Genomic_DNA"/>
</dbReference>